<dbReference type="EMBL" id="BLTE01000006">
    <property type="protein sequence ID" value="GFK93689.1"/>
    <property type="molecule type" value="Genomic_DNA"/>
</dbReference>
<dbReference type="InterPro" id="IPR020103">
    <property type="entry name" value="PsdUridine_synth_cat_dom_sf"/>
</dbReference>
<gene>
    <name evidence="6" type="primary">rluC_1</name>
    <name evidence="6" type="ORF">NNJEOMEG_01523</name>
</gene>
<comment type="caution">
    <text evidence="6">The sequence shown here is derived from an EMBL/GenBank/DDBJ whole genome shotgun (WGS) entry which is preliminary data.</text>
</comment>
<dbReference type="CDD" id="cd02869">
    <property type="entry name" value="PseudoU_synth_RluA_like"/>
    <property type="match status" value="1"/>
</dbReference>
<dbReference type="SUPFAM" id="SSF55120">
    <property type="entry name" value="Pseudouridine synthase"/>
    <property type="match status" value="1"/>
</dbReference>
<dbReference type="PROSITE" id="PS50889">
    <property type="entry name" value="S4"/>
    <property type="match status" value="1"/>
</dbReference>
<dbReference type="AlphaFoldDB" id="A0A6V8LUA4"/>
<dbReference type="InterPro" id="IPR006145">
    <property type="entry name" value="PsdUridine_synth_RsuA/RluA"/>
</dbReference>
<feature type="domain" description="Pseudouridine synthase RsuA/RluA-like" evidence="5">
    <location>
        <begin position="95"/>
        <end position="247"/>
    </location>
</feature>
<keyword evidence="7" id="KW-1185">Reference proteome</keyword>
<dbReference type="Proteomes" id="UP000494245">
    <property type="component" value="Unassembled WGS sequence"/>
</dbReference>
<dbReference type="GO" id="GO:0000455">
    <property type="term" value="P:enzyme-directed rRNA pseudouridine synthesis"/>
    <property type="evidence" value="ECO:0007669"/>
    <property type="project" value="TreeGrafter"/>
</dbReference>
<comment type="similarity">
    <text evidence="1">Belongs to the pseudouridine synthase RluA family.</text>
</comment>
<evidence type="ECO:0000313" key="6">
    <source>
        <dbReference type="EMBL" id="GFK93689.1"/>
    </source>
</evidence>
<protein>
    <submittedName>
        <fullName evidence="6">Ribosomal large subunit pseudouridine synthase C</fullName>
        <ecNumber evidence="6">5.4.99.24</ecNumber>
    </submittedName>
</protein>
<reference evidence="6 7" key="1">
    <citation type="submission" date="2020-04" db="EMBL/GenBank/DDBJ databases">
        <authorList>
            <consortium name="Desulfovibrio sp. FSS-1 genome sequencing consortium"/>
            <person name="Shimoshige H."/>
            <person name="Kobayashi H."/>
            <person name="Maekawa T."/>
        </authorList>
    </citation>
    <scope>NUCLEOTIDE SEQUENCE [LARGE SCALE GENOMIC DNA]</scope>
    <source>
        <strain evidence="6 7">SIID29052-01</strain>
    </source>
</reference>
<dbReference type="GO" id="GO:0003723">
    <property type="term" value="F:RNA binding"/>
    <property type="evidence" value="ECO:0007669"/>
    <property type="project" value="UniProtKB-KW"/>
</dbReference>
<keyword evidence="2 6" id="KW-0413">Isomerase</keyword>
<dbReference type="CDD" id="cd00165">
    <property type="entry name" value="S4"/>
    <property type="match status" value="1"/>
</dbReference>
<proteinExistence type="inferred from homology"/>
<evidence type="ECO:0000256" key="3">
    <source>
        <dbReference type="PROSITE-ProRule" id="PRU00182"/>
    </source>
</evidence>
<dbReference type="InterPro" id="IPR036986">
    <property type="entry name" value="S4_RNA-bd_sf"/>
</dbReference>
<reference evidence="6 7" key="2">
    <citation type="submission" date="2020-05" db="EMBL/GenBank/DDBJ databases">
        <title>Draft genome sequence of Desulfovibrio sp. strainFSS-1.</title>
        <authorList>
            <person name="Shimoshige H."/>
            <person name="Kobayashi H."/>
            <person name="Maekawa T."/>
        </authorList>
    </citation>
    <scope>NUCLEOTIDE SEQUENCE [LARGE SCALE GENOMIC DNA]</scope>
    <source>
        <strain evidence="6 7">SIID29052-01</strain>
    </source>
</reference>
<sequence length="306" mass="33397">MITTRTVSHAEAGQKLVQYLGRILPDTPGSVFMRWIRTGQVRVDGKRAKPFDRLSVGQNVRIPPFAAAESSPPAAASSEIPQLPGLQLAGFDDLYLAIAKPAGLPVHPGSGWTDSIQTRLAQAFAGQPFVPTIVHRLDRDTSGVLLAARTHNALTSAHQALKDHQAAKEYLCWTTGRWNLSPPGQTVELTDRLEKAGDPGLQRVQTGDSGKEARLLATPLAILDDRSLLLVRLLTGRTHQIRVQLASRGHPIVGDPKYGSGSPPLRLHAWRVTLHGKTWRCPPAWDGDWDSTPWTTDKETDNDAQP</sequence>
<dbReference type="InterPro" id="IPR006224">
    <property type="entry name" value="PsdUridine_synth_RluA-like_CS"/>
</dbReference>
<dbReference type="InterPro" id="IPR050188">
    <property type="entry name" value="RluA_PseudoU_synthase"/>
</dbReference>
<dbReference type="Pfam" id="PF00849">
    <property type="entry name" value="PseudoU_synth_2"/>
    <property type="match status" value="1"/>
</dbReference>
<feature type="compositionally biased region" description="Basic and acidic residues" evidence="4">
    <location>
        <begin position="296"/>
        <end position="306"/>
    </location>
</feature>
<feature type="region of interest" description="Disordered" evidence="4">
    <location>
        <begin position="285"/>
        <end position="306"/>
    </location>
</feature>
<evidence type="ECO:0000256" key="4">
    <source>
        <dbReference type="SAM" id="MobiDB-lite"/>
    </source>
</evidence>
<dbReference type="RefSeq" id="WP_235956874.1">
    <property type="nucleotide sequence ID" value="NZ_BLTE01000006.1"/>
</dbReference>
<name>A0A6V8LUA4_9BACT</name>
<organism evidence="6 7">
    <name type="scientific">Fundidesulfovibrio magnetotacticus</name>
    <dbReference type="NCBI Taxonomy" id="2730080"/>
    <lineage>
        <taxon>Bacteria</taxon>
        <taxon>Pseudomonadati</taxon>
        <taxon>Thermodesulfobacteriota</taxon>
        <taxon>Desulfovibrionia</taxon>
        <taxon>Desulfovibrionales</taxon>
        <taxon>Desulfovibrionaceae</taxon>
        <taxon>Fundidesulfovibrio</taxon>
    </lineage>
</organism>
<dbReference type="EC" id="5.4.99.24" evidence="6"/>
<dbReference type="PANTHER" id="PTHR21600:SF92">
    <property type="entry name" value="RIBOSOMAL LARGE SUBUNIT PSEUDOURIDINE SYNTHASE C"/>
    <property type="match status" value="1"/>
</dbReference>
<dbReference type="Gene3D" id="3.30.2350.10">
    <property type="entry name" value="Pseudouridine synthase"/>
    <property type="match status" value="1"/>
</dbReference>
<keyword evidence="3" id="KW-0694">RNA-binding</keyword>
<evidence type="ECO:0000259" key="5">
    <source>
        <dbReference type="Pfam" id="PF00849"/>
    </source>
</evidence>
<dbReference type="Gene3D" id="3.10.290.10">
    <property type="entry name" value="RNA-binding S4 domain"/>
    <property type="match status" value="1"/>
</dbReference>
<evidence type="ECO:0000313" key="7">
    <source>
        <dbReference type="Proteomes" id="UP000494245"/>
    </source>
</evidence>
<accession>A0A6V8LUA4</accession>
<evidence type="ECO:0000256" key="2">
    <source>
        <dbReference type="ARBA" id="ARBA00023235"/>
    </source>
</evidence>
<dbReference type="PANTHER" id="PTHR21600">
    <property type="entry name" value="MITOCHONDRIAL RNA PSEUDOURIDINE SYNTHASE"/>
    <property type="match status" value="1"/>
</dbReference>
<dbReference type="GO" id="GO:0160141">
    <property type="term" value="F:23S rRNA pseudouridine(955/2504/2580) synthase activity"/>
    <property type="evidence" value="ECO:0007669"/>
    <property type="project" value="UniProtKB-EC"/>
</dbReference>
<dbReference type="PROSITE" id="PS01129">
    <property type="entry name" value="PSI_RLU"/>
    <property type="match status" value="1"/>
</dbReference>
<evidence type="ECO:0000256" key="1">
    <source>
        <dbReference type="ARBA" id="ARBA00010876"/>
    </source>
</evidence>